<dbReference type="GO" id="GO:0015658">
    <property type="term" value="F:branched-chain amino acid transmembrane transporter activity"/>
    <property type="evidence" value="ECO:0007669"/>
    <property type="project" value="InterPro"/>
</dbReference>
<gene>
    <name evidence="7" type="ORF">G3T36_02360</name>
</gene>
<dbReference type="GO" id="GO:0005886">
    <property type="term" value="C:plasma membrane"/>
    <property type="evidence" value="ECO:0007669"/>
    <property type="project" value="UniProtKB-SubCell"/>
</dbReference>
<comment type="caution">
    <text evidence="7">The sequence shown here is derived from an EMBL/GenBank/DDBJ whole genome shotgun (WGS) entry which is preliminary data.</text>
</comment>
<evidence type="ECO:0000313" key="8">
    <source>
        <dbReference type="Proteomes" id="UP000474967"/>
    </source>
</evidence>
<feature type="transmembrane region" description="Helical" evidence="6">
    <location>
        <begin position="104"/>
        <end position="124"/>
    </location>
</feature>
<evidence type="ECO:0000256" key="1">
    <source>
        <dbReference type="ARBA" id="ARBA00004651"/>
    </source>
</evidence>
<feature type="transmembrane region" description="Helical" evidence="6">
    <location>
        <begin position="151"/>
        <end position="170"/>
    </location>
</feature>
<keyword evidence="2" id="KW-1003">Cell membrane</keyword>
<feature type="transmembrane region" description="Helical" evidence="6">
    <location>
        <begin position="76"/>
        <end position="97"/>
    </location>
</feature>
<feature type="transmembrane region" description="Helical" evidence="6">
    <location>
        <begin position="37"/>
        <end position="56"/>
    </location>
</feature>
<feature type="transmembrane region" description="Helical" evidence="6">
    <location>
        <begin position="6"/>
        <end position="25"/>
    </location>
</feature>
<reference evidence="7 8" key="1">
    <citation type="journal article" date="2014" name="J. Microbiol.">
        <title>Diaminobutyricibacter tongyongensis gen. nov., sp. nov. and Homoserinibacter gongjuensis gen. nov., sp. nov. belong to the family Microbacteriaceae.</title>
        <authorList>
            <person name="Kim S.J."/>
            <person name="Ahn J.H."/>
            <person name="Weon H.Y."/>
            <person name="Hamada M."/>
            <person name="Suzuki K."/>
            <person name="Kwon S.W."/>
        </authorList>
    </citation>
    <scope>NUCLEOTIDE SEQUENCE [LARGE SCALE GENOMIC DNA]</scope>
    <source>
        <strain evidence="7 8">NBRC 108724</strain>
    </source>
</reference>
<dbReference type="Proteomes" id="UP000474967">
    <property type="component" value="Unassembled WGS sequence"/>
</dbReference>
<dbReference type="InterPro" id="IPR001851">
    <property type="entry name" value="ABC_transp_permease"/>
</dbReference>
<feature type="transmembrane region" description="Helical" evidence="6">
    <location>
        <begin position="232"/>
        <end position="250"/>
    </location>
</feature>
<evidence type="ECO:0000313" key="7">
    <source>
        <dbReference type="EMBL" id="NEN04704.1"/>
    </source>
</evidence>
<dbReference type="AlphaFoldDB" id="A0A6L9XUE9"/>
<sequence>MSPLVYYLFTLIFFVLAYCILGWGLNLQFGEGGILNFAYIGFVAIGAYVTGVTSMGQPQPGSSQKWILGWTLPFPVGLILGALASCAFAVLVGAIAFRRLRTDYLAMVLISMSLVLYDIINNFVPLFNGADGLTNVPEPFADVMGLDTNTFVPFFTAVAAVIALIMWWLMSRITRSPLGRTLRAIRDDPDSAQALGKNVFKYQMTAMLVGSFYAGIGGGLLIEFSGAFNTSAWLPGETFLIFAAVIVGGIGNNKGMILGALIVPVLFTQLPKFIPDVPGHPGLVLNIAAIAIGVLLMVTLWFRPQGVIPEKKRLSGLNAGEQATGLRALRSGQRASAKESL</sequence>
<evidence type="ECO:0000256" key="4">
    <source>
        <dbReference type="ARBA" id="ARBA00022989"/>
    </source>
</evidence>
<dbReference type="RefSeq" id="WP_163287805.1">
    <property type="nucleotide sequence ID" value="NZ_JAAGWY010000001.1"/>
</dbReference>
<feature type="transmembrane region" description="Helical" evidence="6">
    <location>
        <begin position="206"/>
        <end position="226"/>
    </location>
</feature>
<keyword evidence="5 6" id="KW-0472">Membrane</keyword>
<protein>
    <submittedName>
        <fullName evidence="7">Branched-chain amino acid ABC transporter permease</fullName>
    </submittedName>
</protein>
<keyword evidence="4 6" id="KW-1133">Transmembrane helix</keyword>
<dbReference type="PANTHER" id="PTHR30482">
    <property type="entry name" value="HIGH-AFFINITY BRANCHED-CHAIN AMINO ACID TRANSPORT SYSTEM PERMEASE"/>
    <property type="match status" value="1"/>
</dbReference>
<evidence type="ECO:0000256" key="2">
    <source>
        <dbReference type="ARBA" id="ARBA00022475"/>
    </source>
</evidence>
<comment type="subcellular location">
    <subcellularLocation>
        <location evidence="1">Cell membrane</location>
        <topology evidence="1">Multi-pass membrane protein</topology>
    </subcellularLocation>
</comment>
<name>A0A6L9XUE9_9MICO</name>
<keyword evidence="8" id="KW-1185">Reference proteome</keyword>
<evidence type="ECO:0000256" key="3">
    <source>
        <dbReference type="ARBA" id="ARBA00022692"/>
    </source>
</evidence>
<dbReference type="InterPro" id="IPR043428">
    <property type="entry name" value="LivM-like"/>
</dbReference>
<keyword evidence="3 6" id="KW-0812">Transmembrane</keyword>
<dbReference type="CDD" id="cd06581">
    <property type="entry name" value="TM_PBP1_LivM_like"/>
    <property type="match status" value="1"/>
</dbReference>
<feature type="transmembrane region" description="Helical" evidence="6">
    <location>
        <begin position="280"/>
        <end position="302"/>
    </location>
</feature>
<evidence type="ECO:0000256" key="6">
    <source>
        <dbReference type="SAM" id="Phobius"/>
    </source>
</evidence>
<evidence type="ECO:0000256" key="5">
    <source>
        <dbReference type="ARBA" id="ARBA00023136"/>
    </source>
</evidence>
<dbReference type="Pfam" id="PF02653">
    <property type="entry name" value="BPD_transp_2"/>
    <property type="match status" value="1"/>
</dbReference>
<accession>A0A6L9XUE9</accession>
<organism evidence="7 8">
    <name type="scientific">Leifsonia tongyongensis</name>
    <dbReference type="NCBI Taxonomy" id="1268043"/>
    <lineage>
        <taxon>Bacteria</taxon>
        <taxon>Bacillati</taxon>
        <taxon>Actinomycetota</taxon>
        <taxon>Actinomycetes</taxon>
        <taxon>Micrococcales</taxon>
        <taxon>Microbacteriaceae</taxon>
        <taxon>Leifsonia</taxon>
    </lineage>
</organism>
<dbReference type="EMBL" id="JAAGWY010000001">
    <property type="protein sequence ID" value="NEN04704.1"/>
    <property type="molecule type" value="Genomic_DNA"/>
</dbReference>
<dbReference type="PANTHER" id="PTHR30482:SF1">
    <property type="entry name" value="BRANCHED-CHAIN AMINO ACID TRANSPORT PERMEASE PROTEIN LIVM-RELATED"/>
    <property type="match status" value="1"/>
</dbReference>
<proteinExistence type="predicted"/>